<name>A0A378MV08_MANHA</name>
<dbReference type="Gene3D" id="3.30.43.10">
    <property type="entry name" value="Uridine Diphospho-n-acetylenolpyruvylglucosamine Reductase, domain 2"/>
    <property type="match status" value="1"/>
</dbReference>
<organism evidence="1 2">
    <name type="scientific">Mannheimia haemolytica</name>
    <name type="common">Pasteurella haemolytica</name>
    <dbReference type="NCBI Taxonomy" id="75985"/>
    <lineage>
        <taxon>Bacteria</taxon>
        <taxon>Pseudomonadati</taxon>
        <taxon>Pseudomonadota</taxon>
        <taxon>Gammaproteobacteria</taxon>
        <taxon>Pasteurellales</taxon>
        <taxon>Pasteurellaceae</taxon>
        <taxon>Mannheimia</taxon>
    </lineage>
</organism>
<dbReference type="Proteomes" id="UP000254802">
    <property type="component" value="Unassembled WGS sequence"/>
</dbReference>
<dbReference type="GO" id="GO:0050660">
    <property type="term" value="F:flavin adenine dinucleotide binding"/>
    <property type="evidence" value="ECO:0007669"/>
    <property type="project" value="InterPro"/>
</dbReference>
<dbReference type="InterPro" id="IPR036318">
    <property type="entry name" value="FAD-bd_PCMH-like_sf"/>
</dbReference>
<dbReference type="EMBL" id="UGPN01000002">
    <property type="protein sequence ID" value="STY60083.1"/>
    <property type="molecule type" value="Genomic_DNA"/>
</dbReference>
<dbReference type="GO" id="GO:0008762">
    <property type="term" value="F:UDP-N-acetylmuramate dehydrogenase activity"/>
    <property type="evidence" value="ECO:0007669"/>
    <property type="project" value="UniProtKB-EC"/>
</dbReference>
<dbReference type="EC" id="1.3.1.98" evidence="1"/>
<reference evidence="1 2" key="1">
    <citation type="submission" date="2018-06" db="EMBL/GenBank/DDBJ databases">
        <authorList>
            <consortium name="Pathogen Informatics"/>
            <person name="Doyle S."/>
        </authorList>
    </citation>
    <scope>NUCLEOTIDE SEQUENCE [LARGE SCALE GENOMIC DNA]</scope>
    <source>
        <strain evidence="1 2">NCTC10638</strain>
    </source>
</reference>
<accession>A0A378MV08</accession>
<protein>
    <submittedName>
        <fullName evidence="1">UDP-N-acetylenolpyruvoylglucosamine reductase</fullName>
        <ecNumber evidence="1">1.3.1.98</ecNumber>
    </submittedName>
</protein>
<dbReference type="AlphaFoldDB" id="A0A378MV08"/>
<evidence type="ECO:0000313" key="1">
    <source>
        <dbReference type="EMBL" id="STY60083.1"/>
    </source>
</evidence>
<gene>
    <name evidence="1" type="primary">murB_4</name>
    <name evidence="1" type="ORF">NCTC10638_01276</name>
</gene>
<evidence type="ECO:0000313" key="2">
    <source>
        <dbReference type="Proteomes" id="UP000254802"/>
    </source>
</evidence>
<dbReference type="InterPro" id="IPR016167">
    <property type="entry name" value="FAD-bd_PCMH_sub1"/>
</dbReference>
<keyword evidence="1" id="KW-0560">Oxidoreductase</keyword>
<dbReference type="SUPFAM" id="SSF56176">
    <property type="entry name" value="FAD-binding/transporter-associated domain-like"/>
    <property type="match status" value="1"/>
</dbReference>
<sequence length="59" mass="6775">MMKHSLTPFHTFHLPAKATQIIEFTTVEQLLSEWQKAFNAQLPILILGQGSNVLFFRGF</sequence>
<proteinExistence type="predicted"/>